<organism evidence="3 4">
    <name type="scientific">Malassezia obtusa</name>
    <dbReference type="NCBI Taxonomy" id="76774"/>
    <lineage>
        <taxon>Eukaryota</taxon>
        <taxon>Fungi</taxon>
        <taxon>Dikarya</taxon>
        <taxon>Basidiomycota</taxon>
        <taxon>Ustilaginomycotina</taxon>
        <taxon>Malasseziomycetes</taxon>
        <taxon>Malasseziales</taxon>
        <taxon>Malasseziaceae</taxon>
        <taxon>Malassezia</taxon>
    </lineage>
</organism>
<comment type="subcellular location">
    <subcellularLocation>
        <location evidence="1">Nucleus</location>
    </subcellularLocation>
</comment>
<dbReference type="EMBL" id="CP119935">
    <property type="protein sequence ID" value="WFD02576.1"/>
    <property type="molecule type" value="Genomic_DNA"/>
</dbReference>
<dbReference type="GO" id="GO:0010468">
    <property type="term" value="P:regulation of gene expression"/>
    <property type="evidence" value="ECO:0007669"/>
    <property type="project" value="TreeGrafter"/>
</dbReference>
<dbReference type="PANTHER" id="PTHR15341">
    <property type="entry name" value="SUN-COR STEROID HORMONE RECEPTOR CO-REPRESSOR"/>
    <property type="match status" value="1"/>
</dbReference>
<feature type="non-terminal residue" evidence="3">
    <location>
        <position position="242"/>
    </location>
</feature>
<dbReference type="GO" id="GO:0003723">
    <property type="term" value="F:RNA binding"/>
    <property type="evidence" value="ECO:0007669"/>
    <property type="project" value="UniProtKB-UniRule"/>
</dbReference>
<evidence type="ECO:0000313" key="4">
    <source>
        <dbReference type="Proteomes" id="UP001214603"/>
    </source>
</evidence>
<dbReference type="GO" id="GO:0000460">
    <property type="term" value="P:maturation of 5.8S rRNA"/>
    <property type="evidence" value="ECO:0007669"/>
    <property type="project" value="TreeGrafter"/>
</dbReference>
<dbReference type="InterPro" id="IPR011082">
    <property type="entry name" value="Exosome-assoc_fac/DNA_repair"/>
</dbReference>
<dbReference type="PANTHER" id="PTHR15341:SF3">
    <property type="entry name" value="NUCLEAR NUCLEIC ACID-BINDING PROTEIN C1D"/>
    <property type="match status" value="1"/>
</dbReference>
<keyword evidence="4" id="KW-1185">Reference proteome</keyword>
<name>A0AAF0DZM9_9BASI</name>
<dbReference type="GO" id="GO:0003677">
    <property type="term" value="F:DNA binding"/>
    <property type="evidence" value="ECO:0007669"/>
    <property type="project" value="TreeGrafter"/>
</dbReference>
<accession>A0AAF0DZM9</accession>
<comment type="similarity">
    <text evidence="1">Belongs to the C1D family.</text>
</comment>
<sequence>MTSYAHTVNDPTGTISTLKEQVSALKAMVESTFNKPMADILAELEGIDASARAKDAHAVLQGRLVGAKLLVSAAYVFLDVIWSTCSTSYTVYLKAKGVDPKSHPVHLELERVHTYFAKLKKAEGSSENDSSTSTGPTQRIDAAAAGRMISAATGEKRKHTRFDEEEDKTDETPSNTTPPSKSSDKKSKKSKKKQAGSDDAGSDSPSRAKSAETVKTKLDDSSSKTKSKSSSQTKKKKRTAPP</sequence>
<evidence type="ECO:0000313" key="3">
    <source>
        <dbReference type="EMBL" id="WFD02576.1"/>
    </source>
</evidence>
<keyword evidence="1" id="KW-0539">Nucleus</keyword>
<gene>
    <name evidence="3" type="ORF">MOBT1_001257c</name>
</gene>
<proteinExistence type="inferred from homology"/>
<keyword evidence="1" id="KW-0694">RNA-binding</keyword>
<protein>
    <recommendedName>
        <fullName evidence="1">Exosome complex protein</fullName>
    </recommendedName>
</protein>
<feature type="compositionally biased region" description="Basic residues" evidence="2">
    <location>
        <begin position="233"/>
        <end position="242"/>
    </location>
</feature>
<feature type="compositionally biased region" description="Basic and acidic residues" evidence="2">
    <location>
        <begin position="209"/>
        <end position="223"/>
    </location>
</feature>
<dbReference type="Proteomes" id="UP001214603">
    <property type="component" value="Chromosome 2"/>
</dbReference>
<reference evidence="3" key="1">
    <citation type="submission" date="2023-03" db="EMBL/GenBank/DDBJ databases">
        <title>Mating type loci evolution in Malassezia.</title>
        <authorList>
            <person name="Coelho M.A."/>
        </authorList>
    </citation>
    <scope>NUCLEOTIDE SEQUENCE</scope>
    <source>
        <strain evidence="3">CBS 7876</strain>
    </source>
</reference>
<dbReference type="AlphaFoldDB" id="A0AAF0DZM9"/>
<dbReference type="GO" id="GO:0000178">
    <property type="term" value="C:exosome (RNase complex)"/>
    <property type="evidence" value="ECO:0007669"/>
    <property type="project" value="TreeGrafter"/>
</dbReference>
<dbReference type="GO" id="GO:0005730">
    <property type="term" value="C:nucleolus"/>
    <property type="evidence" value="ECO:0007669"/>
    <property type="project" value="TreeGrafter"/>
</dbReference>
<comment type="function">
    <text evidence="1">Required for exosome-dependent processing of pre-rRNA and small nucleolar RNA (snRNA) precursors. Involved in processing of 35S pre-rRNA at the A0, A1 and A2 sites.</text>
</comment>
<evidence type="ECO:0000256" key="2">
    <source>
        <dbReference type="SAM" id="MobiDB-lite"/>
    </source>
</evidence>
<feature type="region of interest" description="Disordered" evidence="2">
    <location>
        <begin position="151"/>
        <end position="242"/>
    </location>
</feature>
<evidence type="ECO:0000256" key="1">
    <source>
        <dbReference type="RuleBase" id="RU368003"/>
    </source>
</evidence>
<keyword evidence="1" id="KW-0698">rRNA processing</keyword>